<dbReference type="Proteomes" id="UP001558713">
    <property type="component" value="Unassembled WGS sequence"/>
</dbReference>
<evidence type="ECO:0000313" key="2">
    <source>
        <dbReference type="Proteomes" id="UP001558713"/>
    </source>
</evidence>
<dbReference type="PANTHER" id="PTHR47204">
    <property type="entry name" value="OS02G0168900 PROTEIN"/>
    <property type="match status" value="1"/>
</dbReference>
<protein>
    <submittedName>
        <fullName evidence="1">Uncharacterized protein</fullName>
    </submittedName>
</protein>
<dbReference type="AlphaFoldDB" id="A0ABD0ZVX7"/>
<proteinExistence type="predicted"/>
<dbReference type="CDD" id="cd09271">
    <property type="entry name" value="RNase_H2-C"/>
    <property type="match status" value="1"/>
</dbReference>
<dbReference type="Gene3D" id="2.40.128.680">
    <property type="match status" value="1"/>
</dbReference>
<name>A0ABD0ZVX7_CARAN</name>
<keyword evidence="2" id="KW-1185">Reference proteome</keyword>
<organism evidence="1 2">
    <name type="scientific">Cardamine amara subsp. amara</name>
    <dbReference type="NCBI Taxonomy" id="228776"/>
    <lineage>
        <taxon>Eukaryota</taxon>
        <taxon>Viridiplantae</taxon>
        <taxon>Streptophyta</taxon>
        <taxon>Embryophyta</taxon>
        <taxon>Tracheophyta</taxon>
        <taxon>Spermatophyta</taxon>
        <taxon>Magnoliopsida</taxon>
        <taxon>eudicotyledons</taxon>
        <taxon>Gunneridae</taxon>
        <taxon>Pentapetalae</taxon>
        <taxon>rosids</taxon>
        <taxon>malvids</taxon>
        <taxon>Brassicales</taxon>
        <taxon>Brassicaceae</taxon>
        <taxon>Cardamineae</taxon>
        <taxon>Cardamine</taxon>
    </lineage>
</organism>
<dbReference type="EMBL" id="JBANAX010000849">
    <property type="protein sequence ID" value="KAL1191590.1"/>
    <property type="molecule type" value="Genomic_DNA"/>
</dbReference>
<dbReference type="Pfam" id="PF08615">
    <property type="entry name" value="RNase_H2_suC"/>
    <property type="match status" value="1"/>
</dbReference>
<comment type="caution">
    <text evidence="1">The sequence shown here is derived from an EMBL/GenBank/DDBJ whole genome shotgun (WGS) entry which is preliminary data.</text>
</comment>
<dbReference type="InterPro" id="IPR013924">
    <property type="entry name" value="RNase_H2_suC"/>
</dbReference>
<dbReference type="PANTHER" id="PTHR47204:SF1">
    <property type="entry name" value="RIBONUCLEASE H2 SUBUNIT C"/>
    <property type="match status" value="1"/>
</dbReference>
<sequence>MGTIDLRAAANENSIADLSSQVHQLPCCIRFDGPAQVSHYFKPKSIEVEIDGVKTEEAHFRGRKLQGAPISLPSGYSGFVLGQASNLNANGKRKAPSPTEENQCWEVKAKFDNLTYWNHDNLPSKDDTFMRSFHLFSIAEALHKPVKVEDLVAVSNGGKG</sequence>
<reference evidence="1 2" key="1">
    <citation type="submission" date="2024-04" db="EMBL/GenBank/DDBJ databases">
        <title>Genome assembly C_amara_ONT_v2.</title>
        <authorList>
            <person name="Yant L."/>
            <person name="Moore C."/>
            <person name="Slenker M."/>
        </authorList>
    </citation>
    <scope>NUCLEOTIDE SEQUENCE [LARGE SCALE GENOMIC DNA]</scope>
    <source>
        <tissue evidence="1">Leaf</tissue>
    </source>
</reference>
<gene>
    <name evidence="1" type="ORF">V5N11_007618</name>
</gene>
<evidence type="ECO:0000313" key="1">
    <source>
        <dbReference type="EMBL" id="KAL1191590.1"/>
    </source>
</evidence>
<accession>A0ABD0ZVX7</accession>